<accession>A0A914CFH9</accession>
<name>A0A914CFH9_9BILA</name>
<dbReference type="PANTHER" id="PTHR11785">
    <property type="entry name" value="AMINO ACID TRANSPORTER"/>
    <property type="match status" value="1"/>
</dbReference>
<keyword evidence="6" id="KW-1185">Reference proteome</keyword>
<keyword evidence="2 5" id="KW-0812">Transmembrane</keyword>
<dbReference type="Proteomes" id="UP000887540">
    <property type="component" value="Unplaced"/>
</dbReference>
<comment type="subcellular location">
    <subcellularLocation>
        <location evidence="1">Membrane</location>
        <topology evidence="1">Multi-pass membrane protein</topology>
    </subcellularLocation>
</comment>
<dbReference type="InterPro" id="IPR050598">
    <property type="entry name" value="AminoAcid_Transporter"/>
</dbReference>
<feature type="transmembrane region" description="Helical" evidence="5">
    <location>
        <begin position="328"/>
        <end position="350"/>
    </location>
</feature>
<keyword evidence="4 5" id="KW-0472">Membrane</keyword>
<protein>
    <submittedName>
        <fullName evidence="7">Uncharacterized protein</fullName>
    </submittedName>
</protein>
<evidence type="ECO:0000256" key="5">
    <source>
        <dbReference type="SAM" id="Phobius"/>
    </source>
</evidence>
<evidence type="ECO:0000256" key="2">
    <source>
        <dbReference type="ARBA" id="ARBA00022692"/>
    </source>
</evidence>
<proteinExistence type="predicted"/>
<dbReference type="InterPro" id="IPR002293">
    <property type="entry name" value="AA/rel_permease1"/>
</dbReference>
<dbReference type="Gene3D" id="1.20.1740.10">
    <property type="entry name" value="Amino acid/polyamine transporter I"/>
    <property type="match status" value="1"/>
</dbReference>
<reference evidence="7" key="1">
    <citation type="submission" date="2022-11" db="UniProtKB">
        <authorList>
            <consortium name="WormBaseParasite"/>
        </authorList>
    </citation>
    <scope>IDENTIFICATION</scope>
</reference>
<feature type="transmembrane region" description="Helical" evidence="5">
    <location>
        <begin position="195"/>
        <end position="213"/>
    </location>
</feature>
<evidence type="ECO:0000256" key="4">
    <source>
        <dbReference type="ARBA" id="ARBA00023136"/>
    </source>
</evidence>
<feature type="transmembrane region" description="Helical" evidence="5">
    <location>
        <begin position="45"/>
        <end position="63"/>
    </location>
</feature>
<organism evidence="6 7">
    <name type="scientific">Acrobeloides nanus</name>
    <dbReference type="NCBI Taxonomy" id="290746"/>
    <lineage>
        <taxon>Eukaryota</taxon>
        <taxon>Metazoa</taxon>
        <taxon>Ecdysozoa</taxon>
        <taxon>Nematoda</taxon>
        <taxon>Chromadorea</taxon>
        <taxon>Rhabditida</taxon>
        <taxon>Tylenchina</taxon>
        <taxon>Cephalobomorpha</taxon>
        <taxon>Cephaloboidea</taxon>
        <taxon>Cephalobidae</taxon>
        <taxon>Acrobeloides</taxon>
    </lineage>
</organism>
<feature type="transmembrane region" description="Helical" evidence="5">
    <location>
        <begin position="268"/>
        <end position="290"/>
    </location>
</feature>
<dbReference type="GO" id="GO:0016020">
    <property type="term" value="C:membrane"/>
    <property type="evidence" value="ECO:0007669"/>
    <property type="project" value="UniProtKB-SubCell"/>
</dbReference>
<dbReference type="WBParaSite" id="ACRNAN_Path_968.g3722.t1">
    <property type="protein sequence ID" value="ACRNAN_Path_968.g3722.t1"/>
    <property type="gene ID" value="ACRNAN_Path_968.g3722"/>
</dbReference>
<evidence type="ECO:0000313" key="7">
    <source>
        <dbReference type="WBParaSite" id="ACRNAN_Path_968.g3722.t1"/>
    </source>
</evidence>
<dbReference type="Pfam" id="PF13520">
    <property type="entry name" value="AA_permease_2"/>
    <property type="match status" value="1"/>
</dbReference>
<sequence length="441" mass="48807">MWVSVLMTYPATIAIMSETFGQYLLEGLRQYYDIDEDLVPTAQKLFGFVLLWLVTWMNLFALSKFAARFQILATLAKLLACGLIILVGMYFYFFKGWNESLEEPMKHSNYDLGRLVMGFYGGLWAYSGWDILNYGAGEITNPRRNVPAALLSGIAVVTLVYVCLNISFFAVLDVETMKSSNAVAALFSQRTMGKFSVAIPFLIGVLLIGSLNSNLFSGSRYMYAAAKQGHLPSCFSCVNFATDSPRVAIIAQSALAMGISFIGDLDALIGYVMFGFWAQRIFTLIALLTIRYKGIPVHPEAVRVPISIIYLFLIINIVLVVIPIFQEFAVTSLGIFICCIGFAFYFLFVYPKTSIPILSYLNDISTFIASIIFDALPDVKTNPLGIPVPPVLVASDSQQQLLNGKRSSFSLTSVNSSVTDLHSDEKNTMIRNGSATGLRLW</sequence>
<keyword evidence="3 5" id="KW-1133">Transmembrane helix</keyword>
<evidence type="ECO:0000256" key="3">
    <source>
        <dbReference type="ARBA" id="ARBA00022989"/>
    </source>
</evidence>
<feature type="transmembrane region" description="Helical" evidence="5">
    <location>
        <begin position="149"/>
        <end position="174"/>
    </location>
</feature>
<feature type="transmembrane region" description="Helical" evidence="5">
    <location>
        <begin position="112"/>
        <end position="129"/>
    </location>
</feature>
<dbReference type="PANTHER" id="PTHR11785:SF302">
    <property type="entry name" value="AMINO ACID TRANSPORTER"/>
    <property type="match status" value="1"/>
</dbReference>
<evidence type="ECO:0000256" key="1">
    <source>
        <dbReference type="ARBA" id="ARBA00004141"/>
    </source>
</evidence>
<dbReference type="FunFam" id="1.20.1740.10:FF:000058">
    <property type="entry name" value="Amino Acid Transporter"/>
    <property type="match status" value="1"/>
</dbReference>
<evidence type="ECO:0000313" key="6">
    <source>
        <dbReference type="Proteomes" id="UP000887540"/>
    </source>
</evidence>
<dbReference type="GO" id="GO:0015179">
    <property type="term" value="F:L-amino acid transmembrane transporter activity"/>
    <property type="evidence" value="ECO:0007669"/>
    <property type="project" value="TreeGrafter"/>
</dbReference>
<dbReference type="AlphaFoldDB" id="A0A914CFH9"/>
<feature type="transmembrane region" description="Helical" evidence="5">
    <location>
        <begin position="69"/>
        <end position="92"/>
    </location>
</feature>
<feature type="transmembrane region" description="Helical" evidence="5">
    <location>
        <begin position="302"/>
        <end position="322"/>
    </location>
</feature>